<reference evidence="7 8" key="1">
    <citation type="submission" date="2017-04" db="EMBL/GenBank/DDBJ databases">
        <authorList>
            <person name="Afonso C.L."/>
            <person name="Miller P.J."/>
            <person name="Scott M.A."/>
            <person name="Spackman E."/>
            <person name="Goraichik I."/>
            <person name="Dimitrov K.M."/>
            <person name="Suarez D.L."/>
            <person name="Swayne D.E."/>
        </authorList>
    </citation>
    <scope>NUCLEOTIDE SEQUENCE [LARGE SCALE GENOMIC DNA]</scope>
    <source>
        <strain evidence="8">XA(T)</strain>
    </source>
</reference>
<evidence type="ECO:0000256" key="5">
    <source>
        <dbReference type="ARBA" id="ARBA00022840"/>
    </source>
</evidence>
<evidence type="ECO:0000256" key="6">
    <source>
        <dbReference type="ARBA" id="ARBA00023277"/>
    </source>
</evidence>
<dbReference type="Pfam" id="PF07005">
    <property type="entry name" value="SBD_N"/>
    <property type="match status" value="1"/>
</dbReference>
<dbReference type="KEGG" id="cphy:B5808_01910"/>
<dbReference type="GO" id="GO:0016301">
    <property type="term" value="F:kinase activity"/>
    <property type="evidence" value="ECO:0007669"/>
    <property type="project" value="UniProtKB-KW"/>
</dbReference>
<gene>
    <name evidence="7" type="ORF">B5808_01910</name>
</gene>
<keyword evidence="3" id="KW-0547">Nucleotide-binding</keyword>
<dbReference type="GO" id="GO:0005524">
    <property type="term" value="F:ATP binding"/>
    <property type="evidence" value="ECO:0007669"/>
    <property type="project" value="UniProtKB-KW"/>
</dbReference>
<dbReference type="Gene3D" id="3.40.50.10840">
    <property type="entry name" value="Putative sugar-binding, N-terminal domain"/>
    <property type="match status" value="1"/>
</dbReference>
<dbReference type="RefSeq" id="WP_085017939.1">
    <property type="nucleotide sequence ID" value="NZ_BMHD01000001.1"/>
</dbReference>
<name>A0A1X9LG54_9MICO</name>
<evidence type="ECO:0000256" key="4">
    <source>
        <dbReference type="ARBA" id="ARBA00022777"/>
    </source>
</evidence>
<accession>A0A1X9LG54</accession>
<keyword evidence="4" id="KW-0418">Kinase</keyword>
<evidence type="ECO:0000256" key="3">
    <source>
        <dbReference type="ARBA" id="ARBA00022741"/>
    </source>
</evidence>
<evidence type="ECO:0000256" key="1">
    <source>
        <dbReference type="ARBA" id="ARBA00005715"/>
    </source>
</evidence>
<dbReference type="SUPFAM" id="SSF142764">
    <property type="entry name" value="YgbK-like"/>
    <property type="match status" value="1"/>
</dbReference>
<evidence type="ECO:0000256" key="2">
    <source>
        <dbReference type="ARBA" id="ARBA00022679"/>
    </source>
</evidence>
<keyword evidence="5" id="KW-0067">ATP-binding</keyword>
<dbReference type="STRING" id="1619308.B5808_01910"/>
<dbReference type="AlphaFoldDB" id="A0A1X9LG54"/>
<comment type="similarity">
    <text evidence="1">Belongs to the four-carbon acid sugar kinase family.</text>
</comment>
<dbReference type="InterPro" id="IPR010737">
    <property type="entry name" value="4-carb_acid_sugar_kinase_N"/>
</dbReference>
<sequence length="462" mass="47916">MPQPPSEGLVVAYYGDDFTGSTDVMETLEDAGIPTLLFLEPPTREEVASHPEVRAVGVAGVSRTLSPAEMDDELPPVFSALAALGAPLLHYKICSTFDSSPEVGSIGRATELLRRAVPGGEERATALVVGVPQLGRWTAFGTLFATFQGEVYRLDRHPAMSVHPITPMHEADVRIHLSGQTSLPLSLIDVFDLDGPDDEVARRVDESLGSSDGIVVLDVADHETQRRVGSALHRRLEAASTTGGTAVVVGSSGVEYALGAAWGRQGHAAERAVRPAGTTLVVSGSRAPATQRQAEAAVAAGFLRVDLDPGAVTAESATDAEDARAAVAAQVVAALSASDRVLLFTPPPVPGAPAVDGTRLSLALADITRQVLDRVDIPRLVVAGGDTSGYVAKALGIRALRLVRRLAPGSPLCSAVSDDPRVDGMELCLKGGQIGAPDYFVRIADLGTDDVGTENVGAAAAG</sequence>
<dbReference type="InterPro" id="IPR042213">
    <property type="entry name" value="NBD_C_sf"/>
</dbReference>
<proteinExistence type="inferred from homology"/>
<organism evidence="7 8">
    <name type="scientific">Cnuibacter physcomitrellae</name>
    <dbReference type="NCBI Taxonomy" id="1619308"/>
    <lineage>
        <taxon>Bacteria</taxon>
        <taxon>Bacillati</taxon>
        <taxon>Actinomycetota</taxon>
        <taxon>Actinomycetes</taxon>
        <taxon>Micrococcales</taxon>
        <taxon>Microbacteriaceae</taxon>
        <taxon>Cnuibacter</taxon>
    </lineage>
</organism>
<keyword evidence="8" id="KW-1185">Reference proteome</keyword>
<evidence type="ECO:0000313" key="8">
    <source>
        <dbReference type="Proteomes" id="UP000192775"/>
    </source>
</evidence>
<dbReference type="InterPro" id="IPR037051">
    <property type="entry name" value="4-carb_acid_sugar_kinase_N_sf"/>
</dbReference>
<dbReference type="EMBL" id="CP020715">
    <property type="protein sequence ID" value="ARJ04113.1"/>
    <property type="molecule type" value="Genomic_DNA"/>
</dbReference>
<evidence type="ECO:0000313" key="7">
    <source>
        <dbReference type="EMBL" id="ARJ04113.1"/>
    </source>
</evidence>
<dbReference type="InterPro" id="IPR031475">
    <property type="entry name" value="NBD_C"/>
</dbReference>
<dbReference type="Gene3D" id="3.40.980.20">
    <property type="entry name" value="Four-carbon acid sugar kinase, nucleotide binding domain"/>
    <property type="match status" value="1"/>
</dbReference>
<dbReference type="Proteomes" id="UP000192775">
    <property type="component" value="Chromosome"/>
</dbReference>
<keyword evidence="2" id="KW-0808">Transferase</keyword>
<dbReference type="Pfam" id="PF17042">
    <property type="entry name" value="NBD_C"/>
    <property type="match status" value="1"/>
</dbReference>
<keyword evidence="6" id="KW-0119">Carbohydrate metabolism</keyword>
<protein>
    <submittedName>
        <fullName evidence="7">Uncharacterized protein</fullName>
    </submittedName>
</protein>